<name>A0ACC1BPW5_9ROSI</name>
<protein>
    <submittedName>
        <fullName evidence="1">Uncharacterized protein</fullName>
    </submittedName>
</protein>
<accession>A0ACC1BPW5</accession>
<proteinExistence type="predicted"/>
<gene>
    <name evidence="1" type="ORF">Patl1_05787</name>
</gene>
<keyword evidence="2" id="KW-1185">Reference proteome</keyword>
<evidence type="ECO:0000313" key="2">
    <source>
        <dbReference type="Proteomes" id="UP001164250"/>
    </source>
</evidence>
<reference evidence="2" key="1">
    <citation type="journal article" date="2023" name="G3 (Bethesda)">
        <title>Genome assembly and association tests identify interacting loci associated with vigor, precocity, and sex in interspecific pistachio rootstocks.</title>
        <authorList>
            <person name="Palmer W."/>
            <person name="Jacygrad E."/>
            <person name="Sagayaradj S."/>
            <person name="Cavanaugh K."/>
            <person name="Han R."/>
            <person name="Bertier L."/>
            <person name="Beede B."/>
            <person name="Kafkas S."/>
            <person name="Golino D."/>
            <person name="Preece J."/>
            <person name="Michelmore R."/>
        </authorList>
    </citation>
    <scope>NUCLEOTIDE SEQUENCE [LARGE SCALE GENOMIC DNA]</scope>
</reference>
<sequence>MAVAAFKSSSKRQNLLSSSTKAATTTTSDKETAKKDSTKKAPPRRSRSVSAFSRTQLDVSASYSSNEFLIKRDNPLFCSGNSPPEDIKSSKLGEISPKKSKALSAEDTRRGRSVARNADGGKPGSGIGRSLSRVDTGRRFRSVSRPPVSRGPTVNSESEVEQEDGVSVKRSDRRKSELVKSSSATLDQTKSLRTPPGERLAFEFSDRSTGNLSSVRTPNWEDRVSTSSFSEAEEKTIKAVCEQMKPFQGDNLGVDTSSNGIYETVRSEVRRAIADIQNDLETAMKRNNTTGIAMTSVTDIPPDLVSPGAVELVLDIRREYAKKLEQHKMLDSKFKGLNFSIGKENKGKIYTIFNVQSQERATKLRADLAVEEHRGVELSRILKEVLPDPKAPTGQKSRPGRKSSIERRRMSRRLTDEAMAYFDECVSLSTFDSSDFSSQEDPPFNSVGVAATAGDNTYLPHENSSVSTNYCPNSCLSDKQEGWFTRIRDAMELTASSSSKERIREQDSVISTDKLEGRKFSFGLSPSDTLDCQPNIMKYVRNFEKDLEKINSDPQIVTSKQHDLDEYNLQASSQSLLFDRVLLKNRLDSGSLLLCGGGIAFSSSPSII</sequence>
<evidence type="ECO:0000313" key="1">
    <source>
        <dbReference type="EMBL" id="KAJ0101053.1"/>
    </source>
</evidence>
<comment type="caution">
    <text evidence="1">The sequence shown here is derived from an EMBL/GenBank/DDBJ whole genome shotgun (WGS) entry which is preliminary data.</text>
</comment>
<dbReference type="Proteomes" id="UP001164250">
    <property type="component" value="Chromosome 3"/>
</dbReference>
<dbReference type="EMBL" id="CM047899">
    <property type="protein sequence ID" value="KAJ0101053.1"/>
    <property type="molecule type" value="Genomic_DNA"/>
</dbReference>
<organism evidence="1 2">
    <name type="scientific">Pistacia atlantica</name>
    <dbReference type="NCBI Taxonomy" id="434234"/>
    <lineage>
        <taxon>Eukaryota</taxon>
        <taxon>Viridiplantae</taxon>
        <taxon>Streptophyta</taxon>
        <taxon>Embryophyta</taxon>
        <taxon>Tracheophyta</taxon>
        <taxon>Spermatophyta</taxon>
        <taxon>Magnoliopsida</taxon>
        <taxon>eudicotyledons</taxon>
        <taxon>Gunneridae</taxon>
        <taxon>Pentapetalae</taxon>
        <taxon>rosids</taxon>
        <taxon>malvids</taxon>
        <taxon>Sapindales</taxon>
        <taxon>Anacardiaceae</taxon>
        <taxon>Pistacia</taxon>
    </lineage>
</organism>